<sequence length="59" mass="6711">MISHMSSEVTITPAVLPIIIVPASLIILVIRFMTIFRIRPFHKVRNFCAPKMNGLHSDH</sequence>
<gene>
    <name evidence="2" type="ORF">BBBOND_0309380</name>
</gene>
<evidence type="ECO:0000256" key="1">
    <source>
        <dbReference type="SAM" id="Phobius"/>
    </source>
</evidence>
<dbReference type="GeneID" id="24565576"/>
<name>A0A061DEC4_BABBI</name>
<proteinExistence type="predicted"/>
<dbReference type="AlphaFoldDB" id="A0A061DEC4"/>
<feature type="transmembrane region" description="Helical" evidence="1">
    <location>
        <begin position="14"/>
        <end position="36"/>
    </location>
</feature>
<keyword evidence="1" id="KW-1133">Transmembrane helix</keyword>
<keyword evidence="1" id="KW-0472">Membrane</keyword>
<evidence type="ECO:0000313" key="3">
    <source>
        <dbReference type="Proteomes" id="UP000033188"/>
    </source>
</evidence>
<protein>
    <submittedName>
        <fullName evidence="2">Uncharacterized protein</fullName>
    </submittedName>
</protein>
<dbReference type="Proteomes" id="UP000033188">
    <property type="component" value="Chromosome 3"/>
</dbReference>
<dbReference type="VEuPathDB" id="PiroplasmaDB:BBBOND_0309380"/>
<dbReference type="EMBL" id="LK391709">
    <property type="protein sequence ID" value="CDR97035.1"/>
    <property type="molecule type" value="Genomic_DNA"/>
</dbReference>
<dbReference type="KEGG" id="bbig:BBBOND_0309380"/>
<reference evidence="3" key="1">
    <citation type="journal article" date="2014" name="Nucleic Acids Res.">
        <title>The evolutionary dynamics of variant antigen genes in Babesia reveal a history of genomic innovation underlying host-parasite interaction.</title>
        <authorList>
            <person name="Jackson A.P."/>
            <person name="Otto T.D."/>
            <person name="Darby A."/>
            <person name="Ramaprasad A."/>
            <person name="Xia D."/>
            <person name="Echaide I.E."/>
            <person name="Farber M."/>
            <person name="Gahlot S."/>
            <person name="Gamble J."/>
            <person name="Gupta D."/>
            <person name="Gupta Y."/>
            <person name="Jackson L."/>
            <person name="Malandrin L."/>
            <person name="Malas T.B."/>
            <person name="Moussa E."/>
            <person name="Nair M."/>
            <person name="Reid A.J."/>
            <person name="Sanders M."/>
            <person name="Sharma J."/>
            <person name="Tracey A."/>
            <person name="Quail M.A."/>
            <person name="Weir W."/>
            <person name="Wastling J.M."/>
            <person name="Hall N."/>
            <person name="Willadsen P."/>
            <person name="Lingelbach K."/>
            <person name="Shiels B."/>
            <person name="Tait A."/>
            <person name="Berriman M."/>
            <person name="Allred D.R."/>
            <person name="Pain A."/>
        </authorList>
    </citation>
    <scope>NUCLEOTIDE SEQUENCE [LARGE SCALE GENOMIC DNA]</scope>
    <source>
        <strain evidence="3">Bond</strain>
    </source>
</reference>
<keyword evidence="3" id="KW-1185">Reference proteome</keyword>
<organism evidence="2 3">
    <name type="scientific">Babesia bigemina</name>
    <dbReference type="NCBI Taxonomy" id="5866"/>
    <lineage>
        <taxon>Eukaryota</taxon>
        <taxon>Sar</taxon>
        <taxon>Alveolata</taxon>
        <taxon>Apicomplexa</taxon>
        <taxon>Aconoidasida</taxon>
        <taxon>Piroplasmida</taxon>
        <taxon>Babesiidae</taxon>
        <taxon>Babesia</taxon>
    </lineage>
</organism>
<keyword evidence="1" id="KW-0812">Transmembrane</keyword>
<evidence type="ECO:0000313" key="2">
    <source>
        <dbReference type="EMBL" id="CDR97035.1"/>
    </source>
</evidence>
<dbReference type="RefSeq" id="XP_012769221.1">
    <property type="nucleotide sequence ID" value="XM_012913767.1"/>
</dbReference>
<accession>A0A061DEC4</accession>